<sequence>MSVTEFYARKYWDHIWSCEKNGPNNKESVLFRESVEEIFMCEMLDEDGDEINRFKLDLFNIASSKSNIMILDNVLREVTRGIINEKWLKICIKTSFKAILRDIFDLYMVKLQKCIWEERCNDTIEIEKQMGIFKELKRKKRVDTSDSADDDDEILENKNNNKNDKKKIKKIKNMIKIDLENSVKEDVFCLGNSNRHRIGNNIISNLVNT</sequence>
<keyword evidence="2" id="KW-1185">Reference proteome</keyword>
<comment type="caution">
    <text evidence="1">The sequence shown here is derived from an EMBL/GenBank/DDBJ whole genome shotgun (WGS) entry which is preliminary data.</text>
</comment>
<gene>
    <name evidence="1" type="ORF">RirG_022890</name>
</gene>
<dbReference type="EMBL" id="JEMT01010740">
    <property type="protein sequence ID" value="EXX77536.1"/>
    <property type="molecule type" value="Genomic_DNA"/>
</dbReference>
<name>A0A015LXU9_RHIIW</name>
<organism evidence="1 2">
    <name type="scientific">Rhizophagus irregularis (strain DAOM 197198w)</name>
    <name type="common">Glomus intraradices</name>
    <dbReference type="NCBI Taxonomy" id="1432141"/>
    <lineage>
        <taxon>Eukaryota</taxon>
        <taxon>Fungi</taxon>
        <taxon>Fungi incertae sedis</taxon>
        <taxon>Mucoromycota</taxon>
        <taxon>Glomeromycotina</taxon>
        <taxon>Glomeromycetes</taxon>
        <taxon>Glomerales</taxon>
        <taxon>Glomeraceae</taxon>
        <taxon>Rhizophagus</taxon>
    </lineage>
</organism>
<dbReference type="AlphaFoldDB" id="A0A015LXU9"/>
<evidence type="ECO:0000313" key="2">
    <source>
        <dbReference type="Proteomes" id="UP000022910"/>
    </source>
</evidence>
<dbReference type="Proteomes" id="UP000022910">
    <property type="component" value="Unassembled WGS sequence"/>
</dbReference>
<evidence type="ECO:0000313" key="1">
    <source>
        <dbReference type="EMBL" id="EXX77536.1"/>
    </source>
</evidence>
<proteinExistence type="predicted"/>
<dbReference type="OrthoDB" id="2374731at2759"/>
<accession>A0A015LXU9</accession>
<protein>
    <submittedName>
        <fullName evidence="1">Uncharacterized protein</fullName>
    </submittedName>
</protein>
<reference evidence="1 2" key="1">
    <citation type="submission" date="2014-02" db="EMBL/GenBank/DDBJ databases">
        <title>Single nucleus genome sequencing reveals high similarity among nuclei of an endomycorrhizal fungus.</title>
        <authorList>
            <person name="Lin K."/>
            <person name="Geurts R."/>
            <person name="Zhang Z."/>
            <person name="Limpens E."/>
            <person name="Saunders D.G."/>
            <person name="Mu D."/>
            <person name="Pang E."/>
            <person name="Cao H."/>
            <person name="Cha H."/>
            <person name="Lin T."/>
            <person name="Zhou Q."/>
            <person name="Shang Y."/>
            <person name="Li Y."/>
            <person name="Ivanov S."/>
            <person name="Sharma T."/>
            <person name="Velzen R.V."/>
            <person name="Ruijter N.D."/>
            <person name="Aanen D.K."/>
            <person name="Win J."/>
            <person name="Kamoun S."/>
            <person name="Bisseling T."/>
            <person name="Huang S."/>
        </authorList>
    </citation>
    <scope>NUCLEOTIDE SEQUENCE [LARGE SCALE GENOMIC DNA]</scope>
    <source>
        <strain evidence="2">DAOM197198w</strain>
    </source>
</reference>
<dbReference type="HOGENOM" id="CLU_1504252_0_0_1"/>